<dbReference type="Gramene" id="TraesSTA2A03G00640080.4">
    <property type="protein sequence ID" value="TraesSTA2A03G00640080.4"/>
    <property type="gene ID" value="TraesSTA2A03G00640080"/>
</dbReference>
<dbReference type="FunFam" id="2.20.25.80:FF:000001">
    <property type="entry name" value="WRKY transcription factor 33"/>
    <property type="match status" value="1"/>
</dbReference>
<dbReference type="SMART" id="SM00774">
    <property type="entry name" value="WRKY"/>
    <property type="match status" value="2"/>
</dbReference>
<dbReference type="Gramene" id="TraesSYM2A03G00647860.3">
    <property type="protein sequence ID" value="TraesSYM2A03G00647860.3"/>
    <property type="gene ID" value="TraesSYM2A03G00647860"/>
</dbReference>
<dbReference type="GeneID" id="123188129"/>
<dbReference type="Gramene" id="TraesCS2A03G0395400.3">
    <property type="protein sequence ID" value="TraesCS2A03G0395400.3.CDS"/>
    <property type="gene ID" value="TraesCS2A03G0395400"/>
</dbReference>
<dbReference type="GO" id="GO:0005634">
    <property type="term" value="C:nucleus"/>
    <property type="evidence" value="ECO:0000318"/>
    <property type="project" value="GO_Central"/>
</dbReference>
<feature type="compositionally biased region" description="Polar residues" evidence="7">
    <location>
        <begin position="1"/>
        <end position="11"/>
    </location>
</feature>
<dbReference type="PROSITE" id="PS50811">
    <property type="entry name" value="WRKY"/>
    <property type="match status" value="2"/>
</dbReference>
<keyword evidence="2" id="KW-0677">Repeat</keyword>
<dbReference type="PaxDb" id="4565-Traes_2AS_C407071E4.2"/>
<feature type="region of interest" description="Disordered" evidence="7">
    <location>
        <begin position="1"/>
        <end position="27"/>
    </location>
</feature>
<proteinExistence type="predicted"/>
<feature type="compositionally biased region" description="Basic and acidic residues" evidence="7">
    <location>
        <begin position="104"/>
        <end position="125"/>
    </location>
</feature>
<feature type="compositionally biased region" description="Low complexity" evidence="7">
    <location>
        <begin position="148"/>
        <end position="162"/>
    </location>
</feature>
<dbReference type="Gramene" id="TraesCAD_scaffold_069492_01G000100.1">
    <property type="protein sequence ID" value="TraesCAD_scaffold_069492_01G000100.1"/>
    <property type="gene ID" value="TraesCAD_scaffold_069492_01G000100"/>
</dbReference>
<dbReference type="Gramene" id="TraesJAG2A03G00640730.2">
    <property type="protein sequence ID" value="TraesJAG2A03G00640730.2"/>
    <property type="gene ID" value="TraesJAG2A03G00640730"/>
</dbReference>
<keyword evidence="5" id="KW-0804">Transcription</keyword>
<dbReference type="GO" id="GO:0003700">
    <property type="term" value="F:DNA-binding transcription factor activity"/>
    <property type="evidence" value="ECO:0000318"/>
    <property type="project" value="GO_Central"/>
</dbReference>
<dbReference type="Gramene" id="TraesNOR2A03G00650470.2">
    <property type="protein sequence ID" value="TraesNOR2A03G00650470.2"/>
    <property type="gene ID" value="TraesNOR2A03G00650470"/>
</dbReference>
<name>A0A3B6AUK3_WHEAT</name>
<keyword evidence="4" id="KW-0238">DNA-binding</keyword>
<dbReference type="GO" id="GO:0009737">
    <property type="term" value="P:response to abscisic acid"/>
    <property type="evidence" value="ECO:0007669"/>
    <property type="project" value="UniProtKB-ARBA"/>
</dbReference>
<dbReference type="InterPro" id="IPR036576">
    <property type="entry name" value="WRKY_dom_sf"/>
</dbReference>
<dbReference type="EnsemblPlants" id="TraesCS2A02G189700.1">
    <property type="protein sequence ID" value="TraesCS2A02G189700.1"/>
    <property type="gene ID" value="TraesCS2A02G189700"/>
</dbReference>
<dbReference type="STRING" id="4565.A0A3B6AUK3"/>
<feature type="compositionally biased region" description="Polar residues" evidence="7">
    <location>
        <begin position="203"/>
        <end position="222"/>
    </location>
</feature>
<dbReference type="Gramene" id="TraesRN2A0100357900.3">
    <property type="protein sequence ID" value="TraesRN2A0100357900.3"/>
    <property type="gene ID" value="TraesRN2A0100357900"/>
</dbReference>
<dbReference type="InterPro" id="IPR044810">
    <property type="entry name" value="WRKY_plant"/>
</dbReference>
<dbReference type="Gramene" id="TraesMAC2A03G00639890.4">
    <property type="protein sequence ID" value="TraesMAC2A03G00639890.4"/>
    <property type="gene ID" value="TraesMAC2A03G00639890"/>
</dbReference>
<evidence type="ECO:0000256" key="3">
    <source>
        <dbReference type="ARBA" id="ARBA00023015"/>
    </source>
</evidence>
<dbReference type="FunFam" id="2.20.25.80:FF:000006">
    <property type="entry name" value="WRKY transcription factor"/>
    <property type="match status" value="1"/>
</dbReference>
<dbReference type="Gramene" id="TraesNORUn03G04627790.1">
    <property type="protein sequence ID" value="TraesNORUn03G04627790.1"/>
    <property type="gene ID" value="TraesNORUn03G04627790"/>
</dbReference>
<dbReference type="KEGG" id="taes:123188129"/>
<evidence type="ECO:0000256" key="7">
    <source>
        <dbReference type="SAM" id="MobiDB-lite"/>
    </source>
</evidence>
<reference evidence="9" key="1">
    <citation type="submission" date="2018-08" db="EMBL/GenBank/DDBJ databases">
        <authorList>
            <person name="Rossello M."/>
        </authorList>
    </citation>
    <scope>NUCLEOTIDE SEQUENCE [LARGE SCALE GENOMIC DNA]</scope>
    <source>
        <strain evidence="9">cv. Chinese Spring</strain>
    </source>
</reference>
<evidence type="ECO:0000313" key="9">
    <source>
        <dbReference type="EnsemblPlants" id="TraesCS2A02G189700.1"/>
    </source>
</evidence>
<feature type="region of interest" description="Disordered" evidence="7">
    <location>
        <begin position="332"/>
        <end position="368"/>
    </location>
</feature>
<feature type="compositionally biased region" description="Polar residues" evidence="7">
    <location>
        <begin position="172"/>
        <end position="184"/>
    </location>
</feature>
<keyword evidence="10" id="KW-1185">Reference proteome</keyword>
<dbReference type="Gramene" id="TraesJUL2A03G00645730.4">
    <property type="protein sequence ID" value="TraesJUL2A03G00645730.4"/>
    <property type="gene ID" value="TraesJUL2A03G00645730"/>
</dbReference>
<dbReference type="Gramene" id="TraesLAC2A03G00645310.3">
    <property type="protein sequence ID" value="TraesLAC2A03G00645310.3"/>
    <property type="gene ID" value="TraesLAC2A03G00645310"/>
</dbReference>
<dbReference type="PANTHER" id="PTHR31221">
    <property type="entry name" value="WRKY TRANSCRIPTION FACTOR PROTEIN 1-RELATED"/>
    <property type="match status" value="1"/>
</dbReference>
<feature type="region of interest" description="Disordered" evidence="7">
    <location>
        <begin position="97"/>
        <end position="253"/>
    </location>
</feature>
<gene>
    <name evidence="9" type="primary">LOC123188129</name>
</gene>
<dbReference type="Gramene" id="TraesROB_scaffold_119542_01G000200.1">
    <property type="protein sequence ID" value="TraesROB_scaffold_119542_01G000200.1"/>
    <property type="gene ID" value="TraesROB_scaffold_119542_01G000200"/>
</dbReference>
<dbReference type="Gramene" id="TraesCS2A02G189700.1">
    <property type="protein sequence ID" value="TraesCS2A02G189700.1"/>
    <property type="gene ID" value="TraesCS2A02G189700"/>
</dbReference>
<feature type="domain" description="WRKY" evidence="8">
    <location>
        <begin position="397"/>
        <end position="462"/>
    </location>
</feature>
<feature type="compositionally biased region" description="Basic and acidic residues" evidence="7">
    <location>
        <begin position="223"/>
        <end position="233"/>
    </location>
</feature>
<evidence type="ECO:0000256" key="5">
    <source>
        <dbReference type="ARBA" id="ARBA00023163"/>
    </source>
</evidence>
<dbReference type="Gene3D" id="2.20.25.80">
    <property type="entry name" value="WRKY domain"/>
    <property type="match status" value="2"/>
</dbReference>
<dbReference type="GO" id="GO:0000976">
    <property type="term" value="F:transcription cis-regulatory region binding"/>
    <property type="evidence" value="ECO:0000318"/>
    <property type="project" value="GO_Central"/>
</dbReference>
<dbReference type="PANTHER" id="PTHR31221:SF362">
    <property type="entry name" value="WRKY DOMAIN-CONTAINING PROTEIN"/>
    <property type="match status" value="1"/>
</dbReference>
<reference evidence="9" key="2">
    <citation type="submission" date="2018-10" db="UniProtKB">
        <authorList>
            <consortium name="EnsemblPlants"/>
        </authorList>
    </citation>
    <scope>IDENTIFICATION</scope>
</reference>
<protein>
    <recommendedName>
        <fullName evidence="8">WRKY domain-containing protein</fullName>
    </recommendedName>
</protein>
<evidence type="ECO:0000256" key="4">
    <source>
        <dbReference type="ARBA" id="ARBA00023125"/>
    </source>
</evidence>
<accession>A0A3B6AUK3</accession>
<dbReference type="Gramene" id="TraesKAR2A01G0106280.1">
    <property type="protein sequence ID" value="cds.TraesKAR2A01G0106280.1"/>
    <property type="gene ID" value="TraesKAR2A01G0106280"/>
</dbReference>
<feature type="domain" description="WRKY" evidence="8">
    <location>
        <begin position="223"/>
        <end position="287"/>
    </location>
</feature>
<dbReference type="Pfam" id="PF03106">
    <property type="entry name" value="WRKY"/>
    <property type="match status" value="2"/>
</dbReference>
<dbReference type="SMR" id="A0A3B6AUK3"/>
<dbReference type="InterPro" id="IPR003657">
    <property type="entry name" value="WRKY_dom"/>
</dbReference>
<dbReference type="SUPFAM" id="SSF118290">
    <property type="entry name" value="WRKY DNA-binding domain"/>
    <property type="match status" value="2"/>
</dbReference>
<dbReference type="Proteomes" id="UP000019116">
    <property type="component" value="Chromosome 2A"/>
</dbReference>
<sequence length="612" mass="66056">MADSPNPSSGDLPSPAGSSPDKPYPADRRVAALAGAGARYKAMSPARLPISREPCLTIPAGFSPSALLDSPVLLTNFKVEPSPTTGSLSMAAIMHKSAHPDMPSPRDKSIRAHEDGGSRDFEFKPHLNSSSQSVAPAMSDLKKHEHSMQNQSMNPSSSSSNMVNENRPPCSRESSLTVNVSAPNQPVGMVGLTDSMPAEVGTSEPQQMNSSDNAMQEPQSENVADKSADDGYNWRKYGQKHVKGSENPRSYYKCTHPNCEVKKLLERAVDGLITEVVYKGRHNHPKPQPNRRLAGGAVPLNQGEERYDGAAAADDKSSNALSNLANAVNSPGMVEPVPVSVSDDDIDAGGGRSYPGDDGTEEEDLESKRRKMESAGIDAALMGKPNREPRVVVQTVSEVDILDDGYRWRKYGQKVVKGNPNPRSYYKCTSTGCPVRKHVERASHDPKSVITTYEGKHNHEVPAARNAIHEMSAPPMKNVVHQINSNMPSSIGGMMRACEVRNFSNQYSQAAETDNVSLDLGVGISPNHSDATNQMQSTGPDQMQYQMQPMASMYSNMRHPSMAMPTVQGNSAGRMYGSREDKGSEGFTFRATPMDHSANLCYSGAGNLVMGP</sequence>
<keyword evidence="6" id="KW-0539">Nucleus</keyword>
<dbReference type="Gramene" id="TraesCLE_scaffold_042300_01G000100.1">
    <property type="protein sequence ID" value="TraesCLE_scaffold_042300_01G000100.1"/>
    <property type="gene ID" value="TraesCLE_scaffold_042300_01G000100"/>
</dbReference>
<evidence type="ECO:0000256" key="2">
    <source>
        <dbReference type="ARBA" id="ARBA00022737"/>
    </source>
</evidence>
<dbReference type="Gramene" id="TraesLDM2A03G00644410.4">
    <property type="protein sequence ID" value="TraesLDM2A03G00644410.4"/>
    <property type="gene ID" value="TraesLDM2A03G00644410"/>
</dbReference>
<keyword evidence="3" id="KW-0805">Transcription regulation</keyword>
<evidence type="ECO:0000256" key="6">
    <source>
        <dbReference type="ARBA" id="ARBA00023242"/>
    </source>
</evidence>
<dbReference type="Gramene" id="TraesPARA_EIv1.0_0423930.1">
    <property type="protein sequence ID" value="TraesPARA_EIv1.0_0423930.1.CDS"/>
    <property type="gene ID" value="TraesPARA_EIv1.0_0423930"/>
</dbReference>
<dbReference type="RefSeq" id="XP_044456106.1">
    <property type="nucleotide sequence ID" value="XM_044600171.1"/>
</dbReference>
<dbReference type="AlphaFoldDB" id="A0A3B6AUK3"/>
<evidence type="ECO:0000256" key="1">
    <source>
        <dbReference type="ARBA" id="ARBA00004123"/>
    </source>
</evidence>
<dbReference type="Gramene" id="TraesARI2A03G00648710.3">
    <property type="protein sequence ID" value="TraesARI2A03G00648710.3"/>
    <property type="gene ID" value="TraesARI2A03G00648710"/>
</dbReference>
<dbReference type="GO" id="GO:0006355">
    <property type="term" value="P:regulation of DNA-templated transcription"/>
    <property type="evidence" value="ECO:0000318"/>
    <property type="project" value="GO_Central"/>
</dbReference>
<feature type="compositionally biased region" description="Low complexity" evidence="7">
    <location>
        <begin position="332"/>
        <end position="341"/>
    </location>
</feature>
<comment type="subcellular location">
    <subcellularLocation>
        <location evidence="1">Nucleus</location>
    </subcellularLocation>
</comment>
<evidence type="ECO:0000259" key="8">
    <source>
        <dbReference type="PROSITE" id="PS50811"/>
    </source>
</evidence>
<evidence type="ECO:0000313" key="10">
    <source>
        <dbReference type="Proteomes" id="UP000019116"/>
    </source>
</evidence>
<organism evidence="9">
    <name type="scientific">Triticum aestivum</name>
    <name type="common">Wheat</name>
    <dbReference type="NCBI Taxonomy" id="4565"/>
    <lineage>
        <taxon>Eukaryota</taxon>
        <taxon>Viridiplantae</taxon>
        <taxon>Streptophyta</taxon>
        <taxon>Embryophyta</taxon>
        <taxon>Tracheophyta</taxon>
        <taxon>Spermatophyta</taxon>
        <taxon>Magnoliopsida</taxon>
        <taxon>Liliopsida</taxon>
        <taxon>Poales</taxon>
        <taxon>Poaceae</taxon>
        <taxon>BOP clade</taxon>
        <taxon>Pooideae</taxon>
        <taxon>Triticodae</taxon>
        <taxon>Triticeae</taxon>
        <taxon>Triticinae</taxon>
        <taxon>Triticum</taxon>
    </lineage>
</organism>